<feature type="compositionally biased region" description="Polar residues" evidence="12">
    <location>
        <begin position="17"/>
        <end position="30"/>
    </location>
</feature>
<keyword evidence="10" id="KW-0676">Redox-active center</keyword>
<evidence type="ECO:0000256" key="2">
    <source>
        <dbReference type="ARBA" id="ARBA00004569"/>
    </source>
</evidence>
<evidence type="ECO:0000256" key="4">
    <source>
        <dbReference type="ARBA" id="ARBA00022927"/>
    </source>
</evidence>
<keyword evidence="8" id="KW-0576">Peroxisome</keyword>
<dbReference type="OMA" id="CIKANPG"/>
<comment type="subcellular location">
    <subcellularLocation>
        <location evidence="2">Mitochondrion intermembrane space</location>
    </subcellularLocation>
    <subcellularLocation>
        <location evidence="1">Peroxisome matrix</location>
    </subcellularLocation>
</comment>
<organism evidence="13 14">
    <name type="scientific">Amborella trichopoda</name>
    <dbReference type="NCBI Taxonomy" id="13333"/>
    <lineage>
        <taxon>Eukaryota</taxon>
        <taxon>Viridiplantae</taxon>
        <taxon>Streptophyta</taxon>
        <taxon>Embryophyta</taxon>
        <taxon>Tracheophyta</taxon>
        <taxon>Spermatophyta</taxon>
        <taxon>Magnoliopsida</taxon>
        <taxon>Amborellales</taxon>
        <taxon>Amborellaceae</taxon>
        <taxon>Amborella</taxon>
    </lineage>
</organism>
<evidence type="ECO:0000313" key="14">
    <source>
        <dbReference type="Proteomes" id="UP000017836"/>
    </source>
</evidence>
<evidence type="ECO:0000256" key="6">
    <source>
        <dbReference type="ARBA" id="ARBA00023010"/>
    </source>
</evidence>
<dbReference type="OrthoDB" id="7481291at2759"/>
<dbReference type="PANTHER" id="PTHR21622">
    <property type="entry name" value="COILED-COIL-HELIX-COILED-COIL-HELIX DOMAIN CONTAINING 4"/>
    <property type="match status" value="1"/>
</dbReference>
<evidence type="ECO:0000256" key="5">
    <source>
        <dbReference type="ARBA" id="ARBA00023002"/>
    </source>
</evidence>
<dbReference type="GO" id="GO:0006625">
    <property type="term" value="P:protein targeting to peroxisome"/>
    <property type="evidence" value="ECO:0007669"/>
    <property type="project" value="EnsemblPlants"/>
</dbReference>
<dbReference type="InterPro" id="IPR039289">
    <property type="entry name" value="CHCHD4"/>
</dbReference>
<gene>
    <name evidence="13" type="ORF">AMTR_s00171p00053250</name>
</gene>
<dbReference type="GO" id="GO:0045041">
    <property type="term" value="P:protein import into mitochondrial intermembrane space"/>
    <property type="evidence" value="ECO:0000318"/>
    <property type="project" value="GO_Central"/>
</dbReference>
<dbReference type="GO" id="GO:0015035">
    <property type="term" value="F:protein-disulfide reductase activity"/>
    <property type="evidence" value="ECO:0000318"/>
    <property type="project" value="GO_Central"/>
</dbReference>
<feature type="region of interest" description="Disordered" evidence="12">
    <location>
        <begin position="1"/>
        <end position="30"/>
    </location>
</feature>
<dbReference type="STRING" id="13333.W1PRA3"/>
<evidence type="ECO:0000256" key="3">
    <source>
        <dbReference type="ARBA" id="ARBA00022448"/>
    </source>
</evidence>
<keyword evidence="3" id="KW-0813">Transport</keyword>
<keyword evidence="6" id="KW-0811">Translocation</keyword>
<keyword evidence="4" id="KW-0653">Protein transport</keyword>
<keyword evidence="14" id="KW-1185">Reference proteome</keyword>
<dbReference type="EMBL" id="KI392934">
    <property type="protein sequence ID" value="ERN10226.1"/>
    <property type="molecule type" value="Genomic_DNA"/>
</dbReference>
<dbReference type="KEGG" id="atr:18438398"/>
<dbReference type="AlphaFoldDB" id="W1PRA3"/>
<accession>W1PRA3</accession>
<evidence type="ECO:0000313" key="13">
    <source>
        <dbReference type="EMBL" id="ERN10226.1"/>
    </source>
</evidence>
<dbReference type="GO" id="GO:0006626">
    <property type="term" value="P:protein targeting to mitochondrion"/>
    <property type="evidence" value="ECO:0007669"/>
    <property type="project" value="EnsemblPlants"/>
</dbReference>
<dbReference type="PANTHER" id="PTHR21622:SF0">
    <property type="entry name" value="COILED-COIL-HELIX-COILED-COIL-HELIX DOMAIN CONTAINING 4"/>
    <property type="match status" value="1"/>
</dbReference>
<evidence type="ECO:0000256" key="11">
    <source>
        <dbReference type="ARBA" id="ARBA00067557"/>
    </source>
</evidence>
<dbReference type="HOGENOM" id="CLU_120204_1_0_1"/>
<evidence type="ECO:0000256" key="8">
    <source>
        <dbReference type="ARBA" id="ARBA00023140"/>
    </source>
</evidence>
<dbReference type="Gene3D" id="1.10.287.2900">
    <property type="match status" value="1"/>
</dbReference>
<evidence type="ECO:0000256" key="10">
    <source>
        <dbReference type="ARBA" id="ARBA00023284"/>
    </source>
</evidence>
<reference evidence="14" key="1">
    <citation type="journal article" date="2013" name="Science">
        <title>The Amborella genome and the evolution of flowering plants.</title>
        <authorList>
            <consortium name="Amborella Genome Project"/>
        </authorList>
    </citation>
    <scope>NUCLEOTIDE SEQUENCE [LARGE SCALE GENOMIC DNA]</scope>
</reference>
<evidence type="ECO:0000256" key="1">
    <source>
        <dbReference type="ARBA" id="ARBA00004253"/>
    </source>
</evidence>
<dbReference type="eggNOG" id="KOG4149">
    <property type="taxonomic scope" value="Eukaryota"/>
</dbReference>
<dbReference type="Proteomes" id="UP000017836">
    <property type="component" value="Unassembled WGS sequence"/>
</dbReference>
<dbReference type="GO" id="GO:0005782">
    <property type="term" value="C:peroxisomal matrix"/>
    <property type="evidence" value="ECO:0007669"/>
    <property type="project" value="UniProtKB-SubCell"/>
</dbReference>
<dbReference type="FunFam" id="1.10.287.2900:FF:000003">
    <property type="entry name" value="mitochondrial intermembrane space import and assembly protein 40"/>
    <property type="match status" value="1"/>
</dbReference>
<keyword evidence="9" id="KW-1015">Disulfide bond</keyword>
<keyword evidence="7" id="KW-0496">Mitochondrion</keyword>
<evidence type="ECO:0000256" key="12">
    <source>
        <dbReference type="SAM" id="MobiDB-lite"/>
    </source>
</evidence>
<evidence type="ECO:0000256" key="7">
    <source>
        <dbReference type="ARBA" id="ARBA00023128"/>
    </source>
</evidence>
<dbReference type="Gramene" id="ERN10226">
    <property type="protein sequence ID" value="ERN10226"/>
    <property type="gene ID" value="AMTR_s00171p00053250"/>
</dbReference>
<sequence length="149" mass="16533">MGQVQSDISSEEDRLNQTKNVQTQENQPSSMEALIAEATAFGDDENESLEVRAQKALDCPCIADLRSGPCGLQFTYAFLCFMKSTAEEKGSNCVHPFIALQNCISLNPDAFSKYDLESDVEEEKDDDKQEYKIKAPLHTKPPKAPKPSL</sequence>
<name>W1PRA3_AMBTC</name>
<keyword evidence="5" id="KW-0560">Oxidoreductase</keyword>
<dbReference type="GO" id="GO:0005758">
    <property type="term" value="C:mitochondrial intermembrane space"/>
    <property type="evidence" value="ECO:0000318"/>
    <property type="project" value="GO_Central"/>
</dbReference>
<feature type="region of interest" description="Disordered" evidence="12">
    <location>
        <begin position="117"/>
        <end position="149"/>
    </location>
</feature>
<evidence type="ECO:0000256" key="9">
    <source>
        <dbReference type="ARBA" id="ARBA00023157"/>
    </source>
</evidence>
<protein>
    <recommendedName>
        <fullName evidence="11">Mitochondrial intermembrane space import and assembly protein 40 homolog</fullName>
    </recommendedName>
</protein>
<proteinExistence type="predicted"/>
<dbReference type="GO" id="GO:0051604">
    <property type="term" value="P:protein maturation"/>
    <property type="evidence" value="ECO:0000318"/>
    <property type="project" value="GO_Central"/>
</dbReference>